<evidence type="ECO:0000313" key="2">
    <source>
        <dbReference type="EMBL" id="MFC6197232.1"/>
    </source>
</evidence>
<dbReference type="RefSeq" id="WP_377375824.1">
    <property type="nucleotide sequence ID" value="NZ_JBHSSW010000004.1"/>
</dbReference>
<feature type="transmembrane region" description="Helical" evidence="1">
    <location>
        <begin position="20"/>
        <end position="44"/>
    </location>
</feature>
<reference evidence="3" key="1">
    <citation type="journal article" date="2019" name="Int. J. Syst. Evol. Microbiol.">
        <title>The Global Catalogue of Microorganisms (GCM) 10K type strain sequencing project: providing services to taxonomists for standard genome sequencing and annotation.</title>
        <authorList>
            <consortium name="The Broad Institute Genomics Platform"/>
            <consortium name="The Broad Institute Genome Sequencing Center for Infectious Disease"/>
            <person name="Wu L."/>
            <person name="Ma J."/>
        </authorList>
    </citation>
    <scope>NUCLEOTIDE SEQUENCE [LARGE SCALE GENOMIC DNA]</scope>
    <source>
        <strain evidence="3">CGMCC-1.15741</strain>
    </source>
</reference>
<keyword evidence="3" id="KW-1185">Reference proteome</keyword>
<sequence>MALTRASLAGIGVVLVPTGVVVAMMTPILPIGLPIVILGVVLVARNASWGRRMFQAILAKYPRLERFAPDWLLRLIFGEVHDKPEIEEQKQT</sequence>
<dbReference type="Proteomes" id="UP001596303">
    <property type="component" value="Unassembled WGS sequence"/>
</dbReference>
<organism evidence="2 3">
    <name type="scientific">Ponticaulis profundi</name>
    <dbReference type="NCBI Taxonomy" id="2665222"/>
    <lineage>
        <taxon>Bacteria</taxon>
        <taxon>Pseudomonadati</taxon>
        <taxon>Pseudomonadota</taxon>
        <taxon>Alphaproteobacteria</taxon>
        <taxon>Hyphomonadales</taxon>
        <taxon>Hyphomonadaceae</taxon>
        <taxon>Ponticaulis</taxon>
    </lineage>
</organism>
<keyword evidence="1" id="KW-0472">Membrane</keyword>
<dbReference type="EMBL" id="JBHSSW010000004">
    <property type="protein sequence ID" value="MFC6197232.1"/>
    <property type="molecule type" value="Genomic_DNA"/>
</dbReference>
<evidence type="ECO:0000256" key="1">
    <source>
        <dbReference type="SAM" id="Phobius"/>
    </source>
</evidence>
<keyword evidence="1" id="KW-0812">Transmembrane</keyword>
<evidence type="ECO:0000313" key="3">
    <source>
        <dbReference type="Proteomes" id="UP001596303"/>
    </source>
</evidence>
<name>A0ABW1S6F9_9PROT</name>
<protein>
    <recommendedName>
        <fullName evidence="4">Tellurium resistance protein TerC</fullName>
    </recommendedName>
</protein>
<comment type="caution">
    <text evidence="2">The sequence shown here is derived from an EMBL/GenBank/DDBJ whole genome shotgun (WGS) entry which is preliminary data.</text>
</comment>
<gene>
    <name evidence="2" type="ORF">ACFQDM_04040</name>
</gene>
<proteinExistence type="predicted"/>
<keyword evidence="1" id="KW-1133">Transmembrane helix</keyword>
<accession>A0ABW1S6F9</accession>
<evidence type="ECO:0008006" key="4">
    <source>
        <dbReference type="Google" id="ProtNLM"/>
    </source>
</evidence>